<comment type="caution">
    <text evidence="9">The sequence shown here is derived from an EMBL/GenBank/DDBJ whole genome shotgun (WGS) entry which is preliminary data.</text>
</comment>
<gene>
    <name evidence="8" type="ORF">CBF53_08690</name>
    <name evidence="9" type="ORF">CBF70_08125</name>
</gene>
<dbReference type="EMBL" id="NGNX01000033">
    <property type="protein sequence ID" value="OYR91121.1"/>
    <property type="molecule type" value="Genomic_DNA"/>
</dbReference>
<reference evidence="9 10" key="1">
    <citation type="submission" date="2017-04" db="EMBL/GenBank/DDBJ databases">
        <authorList>
            <person name="Afonso C.L."/>
            <person name="Miller P.J."/>
            <person name="Scott M.A."/>
            <person name="Spackman E."/>
            <person name="Goraichik I."/>
            <person name="Dimitrov K.M."/>
            <person name="Suarez D.L."/>
            <person name="Swayne D.E."/>
        </authorList>
    </citation>
    <scope>NUCLEOTIDE SEQUENCE [LARGE SCALE GENOMIC DNA]</scope>
    <source>
        <strain evidence="9 10">609q</strain>
    </source>
</reference>
<dbReference type="PROSITE" id="PS51898">
    <property type="entry name" value="TYR_RECOMBINASE"/>
    <property type="match status" value="1"/>
</dbReference>
<proteinExistence type="inferred from homology"/>
<sequence length="398" mass="46315">MWPRKTKNGNWRFVDTFKNPQTNKWQEVSVTFGKNNAQVRKQAQLLLDQKIKNKLIEIQGGETKITLSQLIKKYLKLAKKQLADSTYYKKVHSLNRIKKDLGGELILKNVNTPFLNKYFDKRLYEDDLSNSTIQSYKADLSVLYEFGINYGYLKNNPVTRTKPTWKNEREKKKNEIESKYLDDDELAKILNDCKQQNRMDLHDFFYWLYLTGMRCGEGAAIQKKNILQDKDDNWFARVRGTLVTKRKVPKNQRHEKSNSGKTGNSNRDVLLPPEAVKLVKKHSKNKKLDDLIFTNEWKTSSGYFTPSKLDNVLKSIAKRQGLKKTPTTHFFRHTHVSKLAERGVPLYIVQRRVGHGNSRITEQIYLHVTSKAKQELANKINTLGDDIVDKPSLRIIGK</sequence>
<protein>
    <submittedName>
        <fullName evidence="9">Site-specific integrase</fullName>
    </submittedName>
</protein>
<evidence type="ECO:0000256" key="1">
    <source>
        <dbReference type="ARBA" id="ARBA00008857"/>
    </source>
</evidence>
<dbReference type="SUPFAM" id="SSF56349">
    <property type="entry name" value="DNA breaking-rejoining enzymes"/>
    <property type="match status" value="1"/>
</dbReference>
<dbReference type="InterPro" id="IPR013762">
    <property type="entry name" value="Integrase-like_cat_sf"/>
</dbReference>
<dbReference type="GO" id="GO:0015074">
    <property type="term" value="P:DNA integration"/>
    <property type="evidence" value="ECO:0007669"/>
    <property type="project" value="InterPro"/>
</dbReference>
<keyword evidence="11" id="KW-1185">Reference proteome</keyword>
<dbReference type="InterPro" id="IPR044068">
    <property type="entry name" value="CB"/>
</dbReference>
<evidence type="ECO:0000256" key="3">
    <source>
        <dbReference type="ARBA" id="ARBA00023172"/>
    </source>
</evidence>
<evidence type="ECO:0000313" key="11">
    <source>
        <dbReference type="Proteomes" id="UP000216316"/>
    </source>
</evidence>
<dbReference type="Gene3D" id="1.10.150.130">
    <property type="match status" value="1"/>
</dbReference>
<dbReference type="CDD" id="cd01189">
    <property type="entry name" value="INT_ICEBs1_C_like"/>
    <property type="match status" value="1"/>
</dbReference>
<dbReference type="InterPro" id="IPR050090">
    <property type="entry name" value="Tyrosine_recombinase_XerCD"/>
</dbReference>
<dbReference type="GO" id="GO:0006310">
    <property type="term" value="P:DNA recombination"/>
    <property type="evidence" value="ECO:0007669"/>
    <property type="project" value="UniProtKB-KW"/>
</dbReference>
<dbReference type="PROSITE" id="PS51900">
    <property type="entry name" value="CB"/>
    <property type="match status" value="1"/>
</dbReference>
<evidence type="ECO:0000313" key="10">
    <source>
        <dbReference type="Proteomes" id="UP000215828"/>
    </source>
</evidence>
<reference evidence="10 11" key="3">
    <citation type="submission" date="2017-09" db="EMBL/GenBank/DDBJ databases">
        <title>Tripartite evolution among Lactobacillus johnsonii, Lactobacillus taiwanensis, Lactobacillus reuteri and their rodent host.</title>
        <authorList>
            <person name="Wang T."/>
            <person name="Knowles S."/>
            <person name="Cheng C."/>
        </authorList>
    </citation>
    <scope>NUCLEOTIDE SEQUENCE [LARGE SCALE GENOMIC DNA]</scope>
    <source>
        <strain evidence="9 10">609q</strain>
        <strain evidence="8 11">609u</strain>
    </source>
</reference>
<keyword evidence="2 4" id="KW-0238">DNA-binding</keyword>
<evidence type="ECO:0000313" key="9">
    <source>
        <dbReference type="EMBL" id="OYR91121.1"/>
    </source>
</evidence>
<feature type="region of interest" description="Disordered" evidence="5">
    <location>
        <begin position="245"/>
        <end position="268"/>
    </location>
</feature>
<dbReference type="AlphaFoldDB" id="A0A256LCI5"/>
<evidence type="ECO:0000256" key="2">
    <source>
        <dbReference type="ARBA" id="ARBA00023125"/>
    </source>
</evidence>
<comment type="similarity">
    <text evidence="1">Belongs to the 'phage' integrase family.</text>
</comment>
<feature type="domain" description="Tyr recombinase" evidence="6">
    <location>
        <begin position="176"/>
        <end position="378"/>
    </location>
</feature>
<feature type="domain" description="Core-binding (CB)" evidence="7">
    <location>
        <begin position="65"/>
        <end position="148"/>
    </location>
</feature>
<dbReference type="PANTHER" id="PTHR30349:SF41">
    <property type="entry name" value="INTEGRASE_RECOMBINASE PROTEIN MJ0367-RELATED"/>
    <property type="match status" value="1"/>
</dbReference>
<evidence type="ECO:0000256" key="5">
    <source>
        <dbReference type="SAM" id="MobiDB-lite"/>
    </source>
</evidence>
<dbReference type="Gene3D" id="1.10.443.10">
    <property type="entry name" value="Intergrase catalytic core"/>
    <property type="match status" value="1"/>
</dbReference>
<dbReference type="Proteomes" id="UP000216316">
    <property type="component" value="Unassembled WGS sequence"/>
</dbReference>
<dbReference type="GO" id="GO:0003677">
    <property type="term" value="F:DNA binding"/>
    <property type="evidence" value="ECO:0007669"/>
    <property type="project" value="UniProtKB-UniRule"/>
</dbReference>
<evidence type="ECO:0000313" key="8">
    <source>
        <dbReference type="EMBL" id="OYR87503.1"/>
    </source>
</evidence>
<evidence type="ECO:0000259" key="7">
    <source>
        <dbReference type="PROSITE" id="PS51900"/>
    </source>
</evidence>
<dbReference type="InterPro" id="IPR010998">
    <property type="entry name" value="Integrase_recombinase_N"/>
</dbReference>
<dbReference type="Pfam" id="PF00589">
    <property type="entry name" value="Phage_integrase"/>
    <property type="match status" value="1"/>
</dbReference>
<keyword evidence="3" id="KW-0233">DNA recombination</keyword>
<organism evidence="9 10">
    <name type="scientific">Lactobacillus taiwanensis</name>
    <dbReference type="NCBI Taxonomy" id="508451"/>
    <lineage>
        <taxon>Bacteria</taxon>
        <taxon>Bacillati</taxon>
        <taxon>Bacillota</taxon>
        <taxon>Bacilli</taxon>
        <taxon>Lactobacillales</taxon>
        <taxon>Lactobacillaceae</taxon>
        <taxon>Lactobacillus</taxon>
    </lineage>
</organism>
<dbReference type="InterPro" id="IPR002104">
    <property type="entry name" value="Integrase_catalytic"/>
</dbReference>
<evidence type="ECO:0000256" key="4">
    <source>
        <dbReference type="PROSITE-ProRule" id="PRU01248"/>
    </source>
</evidence>
<name>A0A256LCI5_9LACO</name>
<dbReference type="PANTHER" id="PTHR30349">
    <property type="entry name" value="PHAGE INTEGRASE-RELATED"/>
    <property type="match status" value="1"/>
</dbReference>
<accession>A0A256LCI5</accession>
<evidence type="ECO:0000259" key="6">
    <source>
        <dbReference type="PROSITE" id="PS51898"/>
    </source>
</evidence>
<dbReference type="InterPro" id="IPR011010">
    <property type="entry name" value="DNA_brk_join_enz"/>
</dbReference>
<dbReference type="Proteomes" id="UP000215828">
    <property type="component" value="Unassembled WGS sequence"/>
</dbReference>
<reference evidence="8 11" key="2">
    <citation type="submission" date="2017-05" db="EMBL/GenBank/DDBJ databases">
        <authorList>
            <person name="Lin X.B."/>
            <person name="Stothard P."/>
            <person name="Tasseva G."/>
            <person name="Walter J."/>
        </authorList>
    </citation>
    <scope>NUCLEOTIDE SEQUENCE [LARGE SCALE GENOMIC DNA]</scope>
    <source>
        <strain evidence="8 11">609u</strain>
    </source>
</reference>
<dbReference type="EMBL" id="NGNV01000044">
    <property type="protein sequence ID" value="OYR87503.1"/>
    <property type="molecule type" value="Genomic_DNA"/>
</dbReference>
<dbReference type="RefSeq" id="WP_094496356.1">
    <property type="nucleotide sequence ID" value="NZ_NGNV01000044.1"/>
</dbReference>